<evidence type="ECO:0000313" key="6">
    <source>
        <dbReference type="EMBL" id="KAF9490419.1"/>
    </source>
</evidence>
<feature type="domain" description="MYND-type" evidence="5">
    <location>
        <begin position="231"/>
        <end position="268"/>
    </location>
</feature>
<reference evidence="6" key="1">
    <citation type="submission" date="2020-11" db="EMBL/GenBank/DDBJ databases">
        <authorList>
            <consortium name="DOE Joint Genome Institute"/>
            <person name="Ahrendt S."/>
            <person name="Riley R."/>
            <person name="Andreopoulos W."/>
            <person name="Labutti K."/>
            <person name="Pangilinan J."/>
            <person name="Ruiz-Duenas F.J."/>
            <person name="Barrasa J.M."/>
            <person name="Sanchez-Garcia M."/>
            <person name="Camarero S."/>
            <person name="Miyauchi S."/>
            <person name="Serrano A."/>
            <person name="Linde D."/>
            <person name="Babiker R."/>
            <person name="Drula E."/>
            <person name="Ayuso-Fernandez I."/>
            <person name="Pacheco R."/>
            <person name="Padilla G."/>
            <person name="Ferreira P."/>
            <person name="Barriuso J."/>
            <person name="Kellner H."/>
            <person name="Castanera R."/>
            <person name="Alfaro M."/>
            <person name="Ramirez L."/>
            <person name="Pisabarro A.G."/>
            <person name="Kuo A."/>
            <person name="Tritt A."/>
            <person name="Lipzen A."/>
            <person name="He G."/>
            <person name="Yan M."/>
            <person name="Ng V."/>
            <person name="Cullen D."/>
            <person name="Martin F."/>
            <person name="Rosso M.-N."/>
            <person name="Henrissat B."/>
            <person name="Hibbett D."/>
            <person name="Martinez A.T."/>
            <person name="Grigoriev I.V."/>
        </authorList>
    </citation>
    <scope>NUCLEOTIDE SEQUENCE</scope>
    <source>
        <strain evidence="6">ATCC 90797</strain>
    </source>
</reference>
<dbReference type="Proteomes" id="UP000807025">
    <property type="component" value="Unassembled WGS sequence"/>
</dbReference>
<dbReference type="InterPro" id="IPR002893">
    <property type="entry name" value="Znf_MYND"/>
</dbReference>
<evidence type="ECO:0000256" key="3">
    <source>
        <dbReference type="ARBA" id="ARBA00022833"/>
    </source>
</evidence>
<organism evidence="6 7">
    <name type="scientific">Pleurotus eryngii</name>
    <name type="common">Boletus of the steppes</name>
    <dbReference type="NCBI Taxonomy" id="5323"/>
    <lineage>
        <taxon>Eukaryota</taxon>
        <taxon>Fungi</taxon>
        <taxon>Dikarya</taxon>
        <taxon>Basidiomycota</taxon>
        <taxon>Agaricomycotina</taxon>
        <taxon>Agaricomycetes</taxon>
        <taxon>Agaricomycetidae</taxon>
        <taxon>Agaricales</taxon>
        <taxon>Pleurotineae</taxon>
        <taxon>Pleurotaceae</taxon>
        <taxon>Pleurotus</taxon>
    </lineage>
</organism>
<name>A0A9P6DB69_PLEER</name>
<accession>A0A9P6DB69</accession>
<sequence length="278" mass="32348">MFGVVRFIDTELLPASAPNDYPKVIKSGVDEEGQHRKSPPIEAQCGLATLLYRMDRMDILEKMLDTKAVEAFDMRIHTGLRYLQDIYVRRRGCDVETGFIGSEGEEAWHGVRFLIVEEAEGSPYRFGKWIPLSTSDLGSAWGGIDEWIRAQAASIAKSIVYHRHERHTISVSFSDMPPSFEDDLKKWNEEHKKKWDEIIRVEREEDREARATLGDHEVFKRWLQHYQLRCRGGCGVEEATLRCSKCQVIRYCSKQCQLEDWKYHKSICGLEKSYEHMQ</sequence>
<proteinExistence type="predicted"/>
<evidence type="ECO:0000256" key="2">
    <source>
        <dbReference type="ARBA" id="ARBA00022771"/>
    </source>
</evidence>
<dbReference type="EMBL" id="MU154642">
    <property type="protein sequence ID" value="KAF9490419.1"/>
    <property type="molecule type" value="Genomic_DNA"/>
</dbReference>
<evidence type="ECO:0000313" key="7">
    <source>
        <dbReference type="Proteomes" id="UP000807025"/>
    </source>
</evidence>
<keyword evidence="1" id="KW-0479">Metal-binding</keyword>
<keyword evidence="3" id="KW-0862">Zinc</keyword>
<gene>
    <name evidence="6" type="ORF">BDN71DRAFT_1454278</name>
</gene>
<dbReference type="Gene3D" id="6.10.140.2220">
    <property type="match status" value="1"/>
</dbReference>
<evidence type="ECO:0000256" key="1">
    <source>
        <dbReference type="ARBA" id="ARBA00022723"/>
    </source>
</evidence>
<keyword evidence="7" id="KW-1185">Reference proteome</keyword>
<dbReference type="Pfam" id="PF01753">
    <property type="entry name" value="zf-MYND"/>
    <property type="match status" value="1"/>
</dbReference>
<keyword evidence="2 4" id="KW-0863">Zinc-finger</keyword>
<evidence type="ECO:0000259" key="5">
    <source>
        <dbReference type="PROSITE" id="PS50865"/>
    </source>
</evidence>
<dbReference type="PROSITE" id="PS50865">
    <property type="entry name" value="ZF_MYND_2"/>
    <property type="match status" value="1"/>
</dbReference>
<dbReference type="PRINTS" id="PR01875">
    <property type="entry name" value="ETOFAMILY"/>
</dbReference>
<evidence type="ECO:0000256" key="4">
    <source>
        <dbReference type="PROSITE-ProRule" id="PRU00134"/>
    </source>
</evidence>
<dbReference type="GO" id="GO:0008270">
    <property type="term" value="F:zinc ion binding"/>
    <property type="evidence" value="ECO:0007669"/>
    <property type="project" value="UniProtKB-KW"/>
</dbReference>
<protein>
    <recommendedName>
        <fullName evidence="5">MYND-type domain-containing protein</fullName>
    </recommendedName>
</protein>
<dbReference type="GO" id="GO:0003714">
    <property type="term" value="F:transcription corepressor activity"/>
    <property type="evidence" value="ECO:0007669"/>
    <property type="project" value="InterPro"/>
</dbReference>
<dbReference type="InterPro" id="IPR013289">
    <property type="entry name" value="CBFA2T1/2/3"/>
</dbReference>
<dbReference type="SUPFAM" id="SSF144232">
    <property type="entry name" value="HIT/MYND zinc finger-like"/>
    <property type="match status" value="1"/>
</dbReference>
<dbReference type="AlphaFoldDB" id="A0A9P6DB69"/>
<comment type="caution">
    <text evidence="6">The sequence shown here is derived from an EMBL/GenBank/DDBJ whole genome shotgun (WGS) entry which is preliminary data.</text>
</comment>
<dbReference type="OrthoDB" id="9922773at2759"/>